<dbReference type="InterPro" id="IPR003959">
    <property type="entry name" value="ATPase_AAA_core"/>
</dbReference>
<dbReference type="SUPFAM" id="SSF52540">
    <property type="entry name" value="P-loop containing nucleoside triphosphate hydrolases"/>
    <property type="match status" value="1"/>
</dbReference>
<evidence type="ECO:0000256" key="1">
    <source>
        <dbReference type="ARBA" id="ARBA00006914"/>
    </source>
</evidence>
<proteinExistence type="inferred from homology"/>
<dbReference type="Proteomes" id="UP000515908">
    <property type="component" value="Chromosome 28"/>
</dbReference>
<dbReference type="SMART" id="SM00382">
    <property type="entry name" value="AAA"/>
    <property type="match status" value="1"/>
</dbReference>
<name>A0A7G2CSP5_9TRYP</name>
<dbReference type="GO" id="GO:0005634">
    <property type="term" value="C:nucleus"/>
    <property type="evidence" value="ECO:0007669"/>
    <property type="project" value="TreeGrafter"/>
</dbReference>
<dbReference type="FunFam" id="3.40.50.300:FF:000061">
    <property type="entry name" value="ATPase family, AAA domain-containing 2"/>
    <property type="match status" value="1"/>
</dbReference>
<dbReference type="InterPro" id="IPR045199">
    <property type="entry name" value="ATAD2-like"/>
</dbReference>
<dbReference type="VEuPathDB" id="TriTrypDB:ADEAN_001033000"/>
<evidence type="ECO:0000256" key="2">
    <source>
        <dbReference type="ARBA" id="ARBA00022741"/>
    </source>
</evidence>
<dbReference type="PANTHER" id="PTHR23069">
    <property type="entry name" value="AAA DOMAIN-CONTAINING"/>
    <property type="match status" value="1"/>
</dbReference>
<dbReference type="GO" id="GO:0006337">
    <property type="term" value="P:nucleosome disassembly"/>
    <property type="evidence" value="ECO:0007669"/>
    <property type="project" value="TreeGrafter"/>
</dbReference>
<dbReference type="InterPro" id="IPR003960">
    <property type="entry name" value="ATPase_AAA_CS"/>
</dbReference>
<dbReference type="PANTHER" id="PTHR23069:SF0">
    <property type="entry name" value="TAT-BINDING HOMOLOG 7"/>
    <property type="match status" value="1"/>
</dbReference>
<dbReference type="InterPro" id="IPR027417">
    <property type="entry name" value="P-loop_NTPase"/>
</dbReference>
<dbReference type="GO" id="GO:0016887">
    <property type="term" value="F:ATP hydrolysis activity"/>
    <property type="evidence" value="ECO:0007669"/>
    <property type="project" value="InterPro"/>
</dbReference>
<dbReference type="InterPro" id="IPR041569">
    <property type="entry name" value="AAA_lid_3"/>
</dbReference>
<evidence type="ECO:0000313" key="9">
    <source>
        <dbReference type="Proteomes" id="UP000515908"/>
    </source>
</evidence>
<dbReference type="GO" id="GO:0003682">
    <property type="term" value="F:chromatin binding"/>
    <property type="evidence" value="ECO:0007669"/>
    <property type="project" value="TreeGrafter"/>
</dbReference>
<dbReference type="GO" id="GO:0045815">
    <property type="term" value="P:transcription initiation-coupled chromatin remodeling"/>
    <property type="evidence" value="ECO:0007669"/>
    <property type="project" value="TreeGrafter"/>
</dbReference>
<reference evidence="8 9" key="1">
    <citation type="submission" date="2020-08" db="EMBL/GenBank/DDBJ databases">
        <authorList>
            <person name="Newling K."/>
            <person name="Davey J."/>
            <person name="Forrester S."/>
        </authorList>
    </citation>
    <scope>NUCLEOTIDE SEQUENCE [LARGE SCALE GENOMIC DNA]</scope>
    <source>
        <strain evidence="9">Crithidia deanei Carvalho (ATCC PRA-265)</strain>
    </source>
</reference>
<keyword evidence="4" id="KW-0103">Bromodomain</keyword>
<dbReference type="GO" id="GO:0005524">
    <property type="term" value="F:ATP binding"/>
    <property type="evidence" value="ECO:0007669"/>
    <property type="project" value="UniProtKB-KW"/>
</dbReference>
<dbReference type="OrthoDB" id="5421at2759"/>
<evidence type="ECO:0000256" key="5">
    <source>
        <dbReference type="RuleBase" id="RU003651"/>
    </source>
</evidence>
<dbReference type="EMBL" id="LR877172">
    <property type="protein sequence ID" value="CAD2222780.1"/>
    <property type="molecule type" value="Genomic_DNA"/>
</dbReference>
<dbReference type="GO" id="GO:0042393">
    <property type="term" value="F:histone binding"/>
    <property type="evidence" value="ECO:0007669"/>
    <property type="project" value="TreeGrafter"/>
</dbReference>
<evidence type="ECO:0000256" key="3">
    <source>
        <dbReference type="ARBA" id="ARBA00022840"/>
    </source>
</evidence>
<gene>
    <name evidence="8" type="ORF">ADEAN_001033000</name>
</gene>
<dbReference type="InterPro" id="IPR003593">
    <property type="entry name" value="AAA+_ATPase"/>
</dbReference>
<evidence type="ECO:0000256" key="6">
    <source>
        <dbReference type="SAM" id="MobiDB-lite"/>
    </source>
</evidence>
<dbReference type="GO" id="GO:0006334">
    <property type="term" value="P:nucleosome assembly"/>
    <property type="evidence" value="ECO:0007669"/>
    <property type="project" value="TreeGrafter"/>
</dbReference>
<feature type="compositionally biased region" description="Basic and acidic residues" evidence="6">
    <location>
        <begin position="54"/>
        <end position="63"/>
    </location>
</feature>
<keyword evidence="3 5" id="KW-0067">ATP-binding</keyword>
<dbReference type="Pfam" id="PF00004">
    <property type="entry name" value="AAA"/>
    <property type="match status" value="1"/>
</dbReference>
<dbReference type="Gene3D" id="3.40.50.300">
    <property type="entry name" value="P-loop containing nucleotide triphosphate hydrolases"/>
    <property type="match status" value="1"/>
</dbReference>
<evidence type="ECO:0000259" key="7">
    <source>
        <dbReference type="SMART" id="SM00382"/>
    </source>
</evidence>
<dbReference type="Pfam" id="PF17862">
    <property type="entry name" value="AAA_lid_3"/>
    <property type="match status" value="1"/>
</dbReference>
<evidence type="ECO:0000256" key="4">
    <source>
        <dbReference type="ARBA" id="ARBA00023117"/>
    </source>
</evidence>
<organism evidence="8 9">
    <name type="scientific">Angomonas deanei</name>
    <dbReference type="NCBI Taxonomy" id="59799"/>
    <lineage>
        <taxon>Eukaryota</taxon>
        <taxon>Discoba</taxon>
        <taxon>Euglenozoa</taxon>
        <taxon>Kinetoplastea</taxon>
        <taxon>Metakinetoplastina</taxon>
        <taxon>Trypanosomatida</taxon>
        <taxon>Trypanosomatidae</taxon>
        <taxon>Strigomonadinae</taxon>
        <taxon>Angomonas</taxon>
    </lineage>
</organism>
<dbReference type="AlphaFoldDB" id="A0A7G2CSP5"/>
<accession>A0A7G2CSP5</accession>
<feature type="domain" description="AAA+ ATPase" evidence="7">
    <location>
        <begin position="123"/>
        <end position="265"/>
    </location>
</feature>
<dbReference type="PROSITE" id="PS00674">
    <property type="entry name" value="AAA"/>
    <property type="match status" value="1"/>
</dbReference>
<dbReference type="Gene3D" id="1.10.8.60">
    <property type="match status" value="1"/>
</dbReference>
<sequence>MRRHHQKAKEASAENINISYLLAKELAKRYVQDEKISRTQKIDQRYRHLLGLKEGPKEGENDSNHNPNNNNNVASGDICPLHVETDINFDSVGGLPSHIVLLREVVLLPLLYPELFEQLQLTPPRGVLFVGPPGTGKTLLARALASEGSRFTGRRITFFMRKGADLLSKWVGESERQLKLLFEEAKKHQPSIVFFDEIDGLVPTRHAKTEQTQAALVATLLALLDGLEDRGQVIIIGATNRPDTIDPALRRPGRFDREVRFTKPDAAARQHILQIQLQHTPLEKEKEDLISYLVPRTESFTGADLKALCTEASLYRLRTALPELYTSSQRFIIPKDRLPSLTLTRESFDAALRHVQPSLQRGEEGRPGPSGDHASQEYVEILYRTCRDGSWNSYPLCGRPCRPPFVRRSVAARISKLRCVPCVPAACQPRTFLMFYFSRPPFSRSTPLFIKMRQQ</sequence>
<keyword evidence="9" id="KW-1185">Reference proteome</keyword>
<keyword evidence="2 5" id="KW-0547">Nucleotide-binding</keyword>
<evidence type="ECO:0000313" key="8">
    <source>
        <dbReference type="EMBL" id="CAD2222780.1"/>
    </source>
</evidence>
<comment type="similarity">
    <text evidence="1 5">Belongs to the AAA ATPase family.</text>
</comment>
<feature type="region of interest" description="Disordered" evidence="6">
    <location>
        <begin position="54"/>
        <end position="73"/>
    </location>
</feature>
<protein>
    <submittedName>
        <fullName evidence="8">IstB-like ATP binding protein/AAA domain (Cdc48 subfamily)/ATPase family associated with various cellular activities (AAA)/AAA+ lid domain containing protein, putative</fullName>
    </submittedName>
</protein>